<feature type="chain" id="PRO_5043026512" description="EGF-like domain-containing protein" evidence="2">
    <location>
        <begin position="19"/>
        <end position="1066"/>
    </location>
</feature>
<name>A0AAN7YXE9_9MYCE</name>
<sequence length="1066" mass="119107">MKILFILLFFLLFGYSHSKLIPSETNCLYNLILSSGNKNNYKLRNDSNWGYYCEDYPDNFKCEDSTNLLTSVILKSDSSVLYSSSLNCFQKDNLYLNLNLFTFEVNFFFQGNNFKNFSFELTNCVIYSLSKPIKNVNSLIINTNYIFSIVANTTIPISSIIELTSLTIINSASQDLNILYSNDLDSNSGKSRIKSLQTESKNVPNLLYANSIENVNFSLASTVKNDLSNLTTYTNVKTLQLNGNSYSYTFPIDSIKGLTRLNTLILNNIFFTSPTDQSIDFSTMTGLNKIDIKNPGSFSTDSIKALPVTSLKSFSINQCTIKSGYPIPGLFNRPGSVIESITITNCGMPDHLDILLPLANSLRYLDVTNNPLKGTISSQFCKLQTLKLPSNLLIMGYLPSCFACHYKNNSILKANLNPAPTLITTQNCTNLVPNLKIDTLSNRTILYGSDLGFDSSYFVTIPSTNDWIVDIPSYQFYRNATDITTFTFTFIYPGISFTLSSGGPAVTSVYVSNIGLLTIIGRGFSYNISATVFTILNDQYCSIRSTTFDTIVCQLYVYNNITKNKIDATSILKISGQPDYSFNVTYLPDFTNYYLNCSEDCTGKGFCDRNSGQCICNCHDKGSCDIRNRVCKCETFWLGDECTIPDHYVSSVNAPNILGGNVTLIGWYGYDHVNPSVFIGTLECKPIYEISTSTIICYVGAGSGVKSVTVIQNGHSWTGQNIFLYNNTIMNCPNDCTNSTMGICDQRIGQCNCLKPNFVGPDCSIEVVQQPPKSNTTVDTNSGSTDLNNDKTKYTIKITKLLELNFNNKPINSIDLLENNWNFKKINASTETNNFYIFNKIIPSKCNITFTIEEIEKDKEFTFADITFKVLSGSIKLTIEISNYTYDSGLNTLQLQMESSVGTTKTDDTSSGEQCDIANIDNIDEKSSLNYVTITKEGKTLFGRFINRALSDQRPTYISSDIVNKNDSSITIGLNLPHCINCIIDPEYLDFSILVQNKDYISDCKSGDNNNNERVWFLPVVIVVPVVSATTIVILSLVFYTKYRRTLKLKLQSLMDPRTIKMNDLN</sequence>
<feature type="signal peptide" evidence="2">
    <location>
        <begin position="1"/>
        <end position="18"/>
    </location>
</feature>
<accession>A0AAN7YXE9</accession>
<keyword evidence="1" id="KW-0472">Membrane</keyword>
<dbReference type="InterPro" id="IPR053331">
    <property type="entry name" value="EGF-like_comC"/>
</dbReference>
<feature type="transmembrane region" description="Helical" evidence="1">
    <location>
        <begin position="1016"/>
        <end position="1040"/>
    </location>
</feature>
<dbReference type="InterPro" id="IPR002909">
    <property type="entry name" value="IPT_dom"/>
</dbReference>
<dbReference type="InterPro" id="IPR002049">
    <property type="entry name" value="LE_dom"/>
</dbReference>
<evidence type="ECO:0000259" key="4">
    <source>
        <dbReference type="Pfam" id="PF22933"/>
    </source>
</evidence>
<dbReference type="PANTHER" id="PTHR24032">
    <property type="entry name" value="EGF-LIKE DOMAIN-CONTAINING PROTEIN-RELATED-RELATED"/>
    <property type="match status" value="1"/>
</dbReference>
<proteinExistence type="predicted"/>
<dbReference type="EMBL" id="JAVFKY010000003">
    <property type="protein sequence ID" value="KAK5579817.1"/>
    <property type="molecule type" value="Genomic_DNA"/>
</dbReference>
<evidence type="ECO:0000259" key="3">
    <source>
        <dbReference type="Pfam" id="PF01833"/>
    </source>
</evidence>
<evidence type="ECO:0000256" key="2">
    <source>
        <dbReference type="SAM" id="SignalP"/>
    </source>
</evidence>
<evidence type="ECO:0000256" key="1">
    <source>
        <dbReference type="SAM" id="Phobius"/>
    </source>
</evidence>
<evidence type="ECO:0000313" key="5">
    <source>
        <dbReference type="EMBL" id="KAK5579817.1"/>
    </source>
</evidence>
<evidence type="ECO:0008006" key="7">
    <source>
        <dbReference type="Google" id="ProtNLM"/>
    </source>
</evidence>
<keyword evidence="1" id="KW-0812">Transmembrane</keyword>
<keyword evidence="6" id="KW-1185">Reference proteome</keyword>
<comment type="caution">
    <text evidence="5">The sequence shown here is derived from an EMBL/GenBank/DDBJ whole genome shotgun (WGS) entry which is preliminary data.</text>
</comment>
<keyword evidence="1" id="KW-1133">Transmembrane helix</keyword>
<organism evidence="5 6">
    <name type="scientific">Dictyostelium firmibasis</name>
    <dbReference type="NCBI Taxonomy" id="79012"/>
    <lineage>
        <taxon>Eukaryota</taxon>
        <taxon>Amoebozoa</taxon>
        <taxon>Evosea</taxon>
        <taxon>Eumycetozoa</taxon>
        <taxon>Dictyostelia</taxon>
        <taxon>Dictyosteliales</taxon>
        <taxon>Dictyosteliaceae</taxon>
        <taxon>Dictyostelium</taxon>
    </lineage>
</organism>
<reference evidence="5 6" key="1">
    <citation type="submission" date="2023-11" db="EMBL/GenBank/DDBJ databases">
        <title>Dfirmibasis_genome.</title>
        <authorList>
            <person name="Edelbroek B."/>
            <person name="Kjellin J."/>
            <person name="Jerlstrom-Hultqvist J."/>
            <person name="Soderbom F."/>
        </authorList>
    </citation>
    <scope>NUCLEOTIDE SEQUENCE [LARGE SCALE GENOMIC DNA]</scope>
    <source>
        <strain evidence="5 6">TNS-C-14</strain>
    </source>
</reference>
<dbReference type="Gene3D" id="3.80.10.10">
    <property type="entry name" value="Ribonuclease Inhibitor"/>
    <property type="match status" value="1"/>
</dbReference>
<dbReference type="CDD" id="cd00055">
    <property type="entry name" value="EGF_Lam"/>
    <property type="match status" value="1"/>
</dbReference>
<dbReference type="SUPFAM" id="SSF52047">
    <property type="entry name" value="RNI-like"/>
    <property type="match status" value="1"/>
</dbReference>
<dbReference type="PANTHER" id="PTHR24032:SF19">
    <property type="entry name" value="EGF-LIKE DOMAIN-CONTAINING PROTEIN"/>
    <property type="match status" value="1"/>
</dbReference>
<feature type="domain" description="ComC supersandwich" evidence="4">
    <location>
        <begin position="774"/>
        <end position="993"/>
    </location>
</feature>
<dbReference type="Pfam" id="PF01833">
    <property type="entry name" value="TIG"/>
    <property type="match status" value="1"/>
</dbReference>
<dbReference type="InterPro" id="IPR032675">
    <property type="entry name" value="LRR_dom_sf"/>
</dbReference>
<evidence type="ECO:0000313" key="6">
    <source>
        <dbReference type="Proteomes" id="UP001344447"/>
    </source>
</evidence>
<keyword evidence="2" id="KW-0732">Signal</keyword>
<protein>
    <recommendedName>
        <fullName evidence="7">EGF-like domain-containing protein</fullName>
    </recommendedName>
</protein>
<dbReference type="InterPro" id="IPR054484">
    <property type="entry name" value="ComC_SSD"/>
</dbReference>
<gene>
    <name evidence="5" type="ORF">RB653_009504</name>
</gene>
<dbReference type="Proteomes" id="UP001344447">
    <property type="component" value="Unassembled WGS sequence"/>
</dbReference>
<feature type="domain" description="IPT/TIG" evidence="3">
    <location>
        <begin position="659"/>
        <end position="721"/>
    </location>
</feature>
<dbReference type="Pfam" id="PF22933">
    <property type="entry name" value="ComC_SSD"/>
    <property type="match status" value="1"/>
</dbReference>
<dbReference type="AlphaFoldDB" id="A0AAN7YXE9"/>